<accession>A0A160NXD0</accession>
<reference evidence="2 3" key="1">
    <citation type="journal article" date="2016" name="Genome Announc.">
        <title>Complete Genome Sequence of Thiostrepton-Producing Streptomyces laurentii ATCC 31255.</title>
        <authorList>
            <person name="Doi K."/>
            <person name="Fujino Y."/>
            <person name="Nagayoshi Y."/>
            <person name="Ohshima T."/>
            <person name="Ogata S."/>
        </authorList>
    </citation>
    <scope>NUCLEOTIDE SEQUENCE [LARGE SCALE GENOMIC DNA]</scope>
    <source>
        <strain evidence="2 3">ATCC 31255</strain>
    </source>
</reference>
<dbReference type="EMBL" id="AP017424">
    <property type="protein sequence ID" value="BAU82726.1"/>
    <property type="molecule type" value="Genomic_DNA"/>
</dbReference>
<evidence type="ECO:0000313" key="3">
    <source>
        <dbReference type="Proteomes" id="UP000217676"/>
    </source>
</evidence>
<feature type="compositionally biased region" description="Pro residues" evidence="1">
    <location>
        <begin position="50"/>
        <end position="63"/>
    </location>
</feature>
<dbReference type="Proteomes" id="UP000217676">
    <property type="component" value="Chromosome"/>
</dbReference>
<name>A0A160NXD0_STRLU</name>
<protein>
    <submittedName>
        <fullName evidence="2">Outer membrane chaperone skp</fullName>
    </submittedName>
</protein>
<dbReference type="AlphaFoldDB" id="A0A160NXD0"/>
<feature type="region of interest" description="Disordered" evidence="1">
    <location>
        <begin position="38"/>
        <end position="63"/>
    </location>
</feature>
<dbReference type="KEGG" id="slau:SLA_1788"/>
<sequence length="63" mass="6559">MDGNGRVRTCAACMGGDLRGHSVAVRAYTLTNRCYQDVTRRSNTGETVPPTGPDAPGPDAPAP</sequence>
<gene>
    <name evidence="2" type="ORF">SLA_1788</name>
</gene>
<proteinExistence type="predicted"/>
<organism evidence="2 3">
    <name type="scientific">Streptomyces laurentii</name>
    <dbReference type="NCBI Taxonomy" id="39478"/>
    <lineage>
        <taxon>Bacteria</taxon>
        <taxon>Bacillati</taxon>
        <taxon>Actinomycetota</taxon>
        <taxon>Actinomycetes</taxon>
        <taxon>Kitasatosporales</taxon>
        <taxon>Streptomycetaceae</taxon>
        <taxon>Streptomyces</taxon>
    </lineage>
</organism>
<evidence type="ECO:0000256" key="1">
    <source>
        <dbReference type="SAM" id="MobiDB-lite"/>
    </source>
</evidence>
<keyword evidence="3" id="KW-1185">Reference proteome</keyword>
<evidence type="ECO:0000313" key="2">
    <source>
        <dbReference type="EMBL" id="BAU82726.1"/>
    </source>
</evidence>